<proteinExistence type="predicted"/>
<reference evidence="2 3" key="1">
    <citation type="submission" date="2024-02" db="EMBL/GenBank/DDBJ databases">
        <authorList>
            <person name="Chen Y."/>
            <person name="Shah S."/>
            <person name="Dougan E. K."/>
            <person name="Thang M."/>
            <person name="Chan C."/>
        </authorList>
    </citation>
    <scope>NUCLEOTIDE SEQUENCE [LARGE SCALE GENOMIC DNA]</scope>
</reference>
<feature type="compositionally biased region" description="Basic and acidic residues" evidence="1">
    <location>
        <begin position="185"/>
        <end position="195"/>
    </location>
</feature>
<feature type="non-terminal residue" evidence="2">
    <location>
        <position position="209"/>
    </location>
</feature>
<dbReference type="Proteomes" id="UP001642484">
    <property type="component" value="Unassembled WGS sequence"/>
</dbReference>
<evidence type="ECO:0000256" key="1">
    <source>
        <dbReference type="SAM" id="MobiDB-lite"/>
    </source>
</evidence>
<gene>
    <name evidence="2" type="ORF">CCMP2556_LOCUS35927</name>
</gene>
<feature type="region of interest" description="Disordered" evidence="1">
    <location>
        <begin position="105"/>
        <end position="131"/>
    </location>
</feature>
<accession>A0ABP0PBQ5</accession>
<feature type="non-terminal residue" evidence="2">
    <location>
        <position position="1"/>
    </location>
</feature>
<organism evidence="2 3">
    <name type="scientific">Durusdinium trenchii</name>
    <dbReference type="NCBI Taxonomy" id="1381693"/>
    <lineage>
        <taxon>Eukaryota</taxon>
        <taxon>Sar</taxon>
        <taxon>Alveolata</taxon>
        <taxon>Dinophyceae</taxon>
        <taxon>Suessiales</taxon>
        <taxon>Symbiodiniaceae</taxon>
        <taxon>Durusdinium</taxon>
    </lineage>
</organism>
<feature type="region of interest" description="Disordered" evidence="1">
    <location>
        <begin position="161"/>
        <end position="209"/>
    </location>
</feature>
<evidence type="ECO:0000313" key="3">
    <source>
        <dbReference type="Proteomes" id="UP001642484"/>
    </source>
</evidence>
<comment type="caution">
    <text evidence="2">The sequence shown here is derived from an EMBL/GenBank/DDBJ whole genome shotgun (WGS) entry which is preliminary data.</text>
</comment>
<keyword evidence="3" id="KW-1185">Reference proteome</keyword>
<evidence type="ECO:0000313" key="2">
    <source>
        <dbReference type="EMBL" id="CAK9073023.1"/>
    </source>
</evidence>
<protein>
    <submittedName>
        <fullName evidence="2">Uncharacterized protein</fullName>
    </submittedName>
</protein>
<name>A0ABP0PBQ5_9DINO</name>
<sequence>ATDGQYPLEVLQSLQQLLARFFPVVPLRNNPSTFPARCDAFAVEKGITDQMAFSLAECQMTAPACFHMRINELIHKLLGEDPVQEHESTQVVASLHRLPRFEEVAEKEGDQEDGPPHAKKPKLAETGPGTCVKILDPHEPRPSSAADYEVFHLSTASEEMRTQFLNLPPPPDSQPLFIHGSSPRVFEDYQHQSRPEEEDSSWGTSELNL</sequence>
<dbReference type="EMBL" id="CAXAMN010022824">
    <property type="protein sequence ID" value="CAK9073023.1"/>
    <property type="molecule type" value="Genomic_DNA"/>
</dbReference>